<organism evidence="2 3">
    <name type="scientific">Panagrolaimus superbus</name>
    <dbReference type="NCBI Taxonomy" id="310955"/>
    <lineage>
        <taxon>Eukaryota</taxon>
        <taxon>Metazoa</taxon>
        <taxon>Ecdysozoa</taxon>
        <taxon>Nematoda</taxon>
        <taxon>Chromadorea</taxon>
        <taxon>Rhabditida</taxon>
        <taxon>Tylenchina</taxon>
        <taxon>Panagrolaimomorpha</taxon>
        <taxon>Panagrolaimoidea</taxon>
        <taxon>Panagrolaimidae</taxon>
        <taxon>Panagrolaimus</taxon>
    </lineage>
</organism>
<reference evidence="3" key="1">
    <citation type="submission" date="2022-11" db="UniProtKB">
        <authorList>
            <consortium name="WormBaseParasite"/>
        </authorList>
    </citation>
    <scope>IDENTIFICATION</scope>
</reference>
<feature type="chain" id="PRO_5038092857" evidence="1">
    <location>
        <begin position="21"/>
        <end position="384"/>
    </location>
</feature>
<feature type="signal peptide" evidence="1">
    <location>
        <begin position="1"/>
        <end position="20"/>
    </location>
</feature>
<dbReference type="WBParaSite" id="PSU_v2.g13498.t1">
    <property type="protein sequence ID" value="PSU_v2.g13498.t1"/>
    <property type="gene ID" value="PSU_v2.g13498"/>
</dbReference>
<evidence type="ECO:0000313" key="2">
    <source>
        <dbReference type="Proteomes" id="UP000887577"/>
    </source>
</evidence>
<protein>
    <submittedName>
        <fullName evidence="3">Uncharacterized protein</fullName>
    </submittedName>
</protein>
<dbReference type="AlphaFoldDB" id="A0A914Y792"/>
<keyword evidence="2" id="KW-1185">Reference proteome</keyword>
<accession>A0A914Y792</accession>
<dbReference type="Proteomes" id="UP000887577">
    <property type="component" value="Unplaced"/>
</dbReference>
<name>A0A914Y792_9BILA</name>
<sequence>MKLIIVIFTIFHGITSQTWGNRFDYNDYQPVPISSPPQHLPLLVQRRPMRMLASPRYRPDAMELPPPQQQQQHQFIEDPFYPHPQPPHIQSRPQIAASGFGGSFFPSEPPTPILITPPQPQSPSPQTNGVTDFMSRLATTIPEIAEKMSKLSPMNQVSENSNKFNAGFYTFSPETQNENSNNNNNFDNNNAGIGSGSVAKDFLGNIKKSGLGMFFTTDPKTEENEKRSKNDVANVVDSMPLPNSLFSFNKLFSAFTPSTPPPPTIKPLLVVDQKDRTIYDMRQIKGTPILKDEDESSEFIRKPDEFVSAAPPSTEAPNPAENLLGTILSGKIDQVDWIGAIFNKTSIPGAGEQNPITQLLKGGFFGSGLDDDTKITKPEDKNFN</sequence>
<evidence type="ECO:0000256" key="1">
    <source>
        <dbReference type="SAM" id="SignalP"/>
    </source>
</evidence>
<evidence type="ECO:0000313" key="3">
    <source>
        <dbReference type="WBParaSite" id="PSU_v2.g13498.t1"/>
    </source>
</evidence>
<proteinExistence type="predicted"/>
<keyword evidence="1" id="KW-0732">Signal</keyword>